<feature type="domain" description="SET" evidence="20">
    <location>
        <begin position="404"/>
        <end position="632"/>
    </location>
</feature>
<evidence type="ECO:0000256" key="18">
    <source>
        <dbReference type="ARBA" id="ARBA00049087"/>
    </source>
</evidence>
<dbReference type="GO" id="GO:0003677">
    <property type="term" value="F:DNA binding"/>
    <property type="evidence" value="ECO:0007669"/>
    <property type="project" value="InterPro"/>
</dbReference>
<feature type="domain" description="Pre-SET" evidence="21">
    <location>
        <begin position="335"/>
        <end position="401"/>
    </location>
</feature>
<keyword evidence="9" id="KW-0479">Metal-binding</keyword>
<keyword evidence="11" id="KW-0862">Zinc</keyword>
<evidence type="ECO:0000256" key="6">
    <source>
        <dbReference type="ARBA" id="ARBA00022618"/>
    </source>
</evidence>
<reference evidence="23 24" key="2">
    <citation type="submission" date="2025-04" db="UniProtKB">
        <authorList>
            <consortium name="RefSeq"/>
        </authorList>
    </citation>
    <scope>IDENTIFICATION</scope>
    <source>
        <tissue evidence="23 24">Blood</tissue>
    </source>
</reference>
<dbReference type="GO" id="GO:0140947">
    <property type="term" value="F:histone H3K9me2 methyltransferase activity"/>
    <property type="evidence" value="ECO:0007669"/>
    <property type="project" value="UniProtKB-EC"/>
</dbReference>
<dbReference type="GO" id="GO:0005634">
    <property type="term" value="C:nucleus"/>
    <property type="evidence" value="ECO:0007669"/>
    <property type="project" value="UniProtKB-SubCell"/>
</dbReference>
<dbReference type="STRING" id="7998.ENSIPUP00000016479"/>
<evidence type="ECO:0000256" key="9">
    <source>
        <dbReference type="ARBA" id="ARBA00022723"/>
    </source>
</evidence>
<proteinExistence type="predicted"/>
<name>A0A2D0Q3C2_ICTPU</name>
<dbReference type="GO" id="GO:0005694">
    <property type="term" value="C:chromosome"/>
    <property type="evidence" value="ECO:0007669"/>
    <property type="project" value="UniProtKB-SubCell"/>
</dbReference>
<dbReference type="InterPro" id="IPR001739">
    <property type="entry name" value="Methyl_CpG_DNA-bd"/>
</dbReference>
<dbReference type="Proteomes" id="UP000221080">
    <property type="component" value="Chromosome 26"/>
</dbReference>
<dbReference type="InterPro" id="IPR051516">
    <property type="entry name" value="SETDB_methyltransferase"/>
</dbReference>
<gene>
    <name evidence="23 24" type="primary">setdb2</name>
</gene>
<dbReference type="PROSITE" id="PS50867">
    <property type="entry name" value="PRE_SET"/>
    <property type="match status" value="1"/>
</dbReference>
<evidence type="ECO:0000256" key="14">
    <source>
        <dbReference type="ARBA" id="ARBA00023306"/>
    </source>
</evidence>
<dbReference type="InterPro" id="IPR046341">
    <property type="entry name" value="SET_dom_sf"/>
</dbReference>
<dbReference type="Pfam" id="PF05033">
    <property type="entry name" value="Pre-SET"/>
    <property type="match status" value="1"/>
</dbReference>
<keyword evidence="14" id="KW-0131">Cell cycle</keyword>
<dbReference type="CTD" id="83852"/>
<feature type="compositionally biased region" description="Basic and acidic residues" evidence="19">
    <location>
        <begin position="532"/>
        <end position="541"/>
    </location>
</feature>
<dbReference type="GeneID" id="108258587"/>
<dbReference type="PANTHER" id="PTHR46024:SF3">
    <property type="entry name" value="HISTONE-LYSINE N-METHYLTRANSFERASE SETDB2"/>
    <property type="match status" value="1"/>
</dbReference>
<feature type="region of interest" description="Disordered" evidence="19">
    <location>
        <begin position="498"/>
        <end position="541"/>
    </location>
</feature>
<dbReference type="Pfam" id="PF01429">
    <property type="entry name" value="MBD"/>
    <property type="match status" value="1"/>
</dbReference>
<dbReference type="SMART" id="SM00317">
    <property type="entry name" value="SET"/>
    <property type="match status" value="1"/>
</dbReference>
<keyword evidence="12" id="KW-0156">Chromatin regulator</keyword>
<dbReference type="InterPro" id="IPR016177">
    <property type="entry name" value="DNA-bd_dom_sf"/>
</dbReference>
<evidence type="ECO:0000256" key="19">
    <source>
        <dbReference type="SAM" id="MobiDB-lite"/>
    </source>
</evidence>
<evidence type="ECO:0000256" key="4">
    <source>
        <dbReference type="ARBA" id="ARBA00022473"/>
    </source>
</evidence>
<evidence type="ECO:0000256" key="5">
    <source>
        <dbReference type="ARBA" id="ARBA00022603"/>
    </source>
</evidence>
<evidence type="ECO:0000313" key="22">
    <source>
        <dbReference type="Proteomes" id="UP000221080"/>
    </source>
</evidence>
<evidence type="ECO:0000256" key="13">
    <source>
        <dbReference type="ARBA" id="ARBA00023242"/>
    </source>
</evidence>
<organism evidence="22 24">
    <name type="scientific">Ictalurus punctatus</name>
    <name type="common">Channel catfish</name>
    <name type="synonym">Silurus punctatus</name>
    <dbReference type="NCBI Taxonomy" id="7998"/>
    <lineage>
        <taxon>Eukaryota</taxon>
        <taxon>Metazoa</taxon>
        <taxon>Chordata</taxon>
        <taxon>Craniata</taxon>
        <taxon>Vertebrata</taxon>
        <taxon>Euteleostomi</taxon>
        <taxon>Actinopterygii</taxon>
        <taxon>Neopterygii</taxon>
        <taxon>Teleostei</taxon>
        <taxon>Ostariophysi</taxon>
        <taxon>Siluriformes</taxon>
        <taxon>Ictaluridae</taxon>
        <taxon>Ictalurus</taxon>
    </lineage>
</organism>
<sequence length="657" mass="73658">MELSAVERAKTFWSQVDVDLAFEELLGFLMCLREAIKNKAASDKGYVQGMNIIMESEVSLTAALRSDSFEEVLIGEGVIVGEDILTVSVSDSHCTILKMKDLPVPEDALHDDVSRNLESGSDNSQMSSSGRNDAMLLGKLDTYDYMMLLSPANVLSDDQLAPVSPVQLSYQQHDCSPACLPHLPSHSDTFLGHNPLQVPLLCHFQRHCAKPLMLSPHEELDSNVLYKAPCGRSLRRMDDVYQFLQQTKSLGVLHQTNFSFNSQVLPERQAQPRPLAPASPLPTTSISERDISRGIESVPVTLCNDLDGVRPKEFRYRKDRWPHGCFLSTAPFFLSCCDCTDGCTDSSSCLCLQLSLKAGAKPDRLYSHHRLNEPVSTGLYECGPWCGCPKSSCQNRVVQHGLRVRLQVFRTNDKGWGVRCRDDLDKGTFVCTYAGVVLRLGRNLEEPLLSKIQKEEQLSDDEVEVVEEWTLPSGQKKTVTETLDTSPRPYVLVIQRPADQPSAPLDGQREQLENSDNQEEMNTCSSPNPSHTEIKHQHKEEVVRKRLRLDGEENGGDVRRDQMVPKPDCQEKMYYLDASKEGNVGRFINHSCNPNLFVQNVFVDTHDPKFPVIAFFTCKPIRAGTELTWNYSYKTGSDPEHEVQCLCGSNDCQTIII</sequence>
<dbReference type="Pfam" id="PF00856">
    <property type="entry name" value="SET"/>
    <property type="match status" value="1"/>
</dbReference>
<dbReference type="OrthoDB" id="5792673at2759"/>
<evidence type="ECO:0000259" key="20">
    <source>
        <dbReference type="PROSITE" id="PS50280"/>
    </source>
</evidence>
<keyword evidence="13" id="KW-0539">Nucleus</keyword>
<dbReference type="GO" id="GO:0051301">
    <property type="term" value="P:cell division"/>
    <property type="evidence" value="ECO:0007669"/>
    <property type="project" value="UniProtKB-KW"/>
</dbReference>
<evidence type="ECO:0000256" key="8">
    <source>
        <dbReference type="ARBA" id="ARBA00022691"/>
    </source>
</evidence>
<evidence type="ECO:0000256" key="11">
    <source>
        <dbReference type="ARBA" id="ARBA00022833"/>
    </source>
</evidence>
<dbReference type="GO" id="GO:0032259">
    <property type="term" value="P:methylation"/>
    <property type="evidence" value="ECO:0007669"/>
    <property type="project" value="UniProtKB-KW"/>
</dbReference>
<keyword evidence="4" id="KW-0217">Developmental protein</keyword>
<dbReference type="GO" id="GO:0070828">
    <property type="term" value="P:heterochromatin organization"/>
    <property type="evidence" value="ECO:0007669"/>
    <property type="project" value="TreeGrafter"/>
</dbReference>
<keyword evidence="10" id="KW-0498">Mitosis</keyword>
<keyword evidence="5" id="KW-0489">Methyltransferase</keyword>
<dbReference type="InterPro" id="IPR001214">
    <property type="entry name" value="SET_dom"/>
</dbReference>
<comment type="subcellular location">
    <subcellularLocation>
        <location evidence="2">Chromosome</location>
    </subcellularLocation>
    <subcellularLocation>
        <location evidence="1">Nucleus</location>
    </subcellularLocation>
</comment>
<keyword evidence="22" id="KW-1185">Reference proteome</keyword>
<dbReference type="SUPFAM" id="SSF82199">
    <property type="entry name" value="SET domain"/>
    <property type="match status" value="1"/>
</dbReference>
<evidence type="ECO:0000256" key="16">
    <source>
        <dbReference type="ARBA" id="ARBA00040299"/>
    </source>
</evidence>
<comment type="catalytic activity">
    <reaction evidence="18">
        <text>N(6),N(6)-dimethyl-L-lysyl(9)-[histone H3] + S-adenosyl-L-methionine = N(6),N(6),N(6)-trimethyl-L-lysyl(9)-[histone H3] + S-adenosyl-L-homocysteine + H(+)</text>
        <dbReference type="Rhea" id="RHEA:60288"/>
        <dbReference type="Rhea" id="RHEA-COMP:15538"/>
        <dbReference type="Rhea" id="RHEA-COMP:15541"/>
        <dbReference type="ChEBI" id="CHEBI:15378"/>
        <dbReference type="ChEBI" id="CHEBI:57856"/>
        <dbReference type="ChEBI" id="CHEBI:59789"/>
        <dbReference type="ChEBI" id="CHEBI:61961"/>
        <dbReference type="ChEBI" id="CHEBI:61976"/>
        <dbReference type="EC" id="2.1.1.366"/>
    </reaction>
</comment>
<keyword evidence="3" id="KW-0158">Chromosome</keyword>
<protein>
    <recommendedName>
        <fullName evidence="16">Histone-lysine N-methyltransferase SETDB2</fullName>
        <ecNumber evidence="15">2.1.1.366</ecNumber>
    </recommendedName>
    <alternativeName>
        <fullName evidence="17">SET domain bifurcated 2</fullName>
    </alternativeName>
</protein>
<dbReference type="RefSeq" id="XP_017312790.1">
    <property type="nucleotide sequence ID" value="XM_017457301.3"/>
</dbReference>
<evidence type="ECO:0000256" key="7">
    <source>
        <dbReference type="ARBA" id="ARBA00022679"/>
    </source>
</evidence>
<accession>A0A2D0Q3C2</accession>
<evidence type="ECO:0000256" key="15">
    <source>
        <dbReference type="ARBA" id="ARBA00039052"/>
    </source>
</evidence>
<keyword evidence="7" id="KW-0808">Transferase</keyword>
<feature type="compositionally biased region" description="Polar residues" evidence="19">
    <location>
        <begin position="520"/>
        <end position="531"/>
    </location>
</feature>
<evidence type="ECO:0000259" key="21">
    <source>
        <dbReference type="PROSITE" id="PS50867"/>
    </source>
</evidence>
<dbReference type="EC" id="2.1.1.366" evidence="15"/>
<evidence type="ECO:0000256" key="3">
    <source>
        <dbReference type="ARBA" id="ARBA00022454"/>
    </source>
</evidence>
<evidence type="ECO:0000256" key="1">
    <source>
        <dbReference type="ARBA" id="ARBA00004123"/>
    </source>
</evidence>
<dbReference type="OMA" id="IKGMYIS"/>
<evidence type="ECO:0000256" key="12">
    <source>
        <dbReference type="ARBA" id="ARBA00022853"/>
    </source>
</evidence>
<keyword evidence="6" id="KW-0132">Cell division</keyword>
<dbReference type="GO" id="GO:0010629">
    <property type="term" value="P:negative regulation of gene expression"/>
    <property type="evidence" value="ECO:0007669"/>
    <property type="project" value="TreeGrafter"/>
</dbReference>
<evidence type="ECO:0000256" key="10">
    <source>
        <dbReference type="ARBA" id="ARBA00022776"/>
    </source>
</evidence>
<evidence type="ECO:0000256" key="17">
    <source>
        <dbReference type="ARBA" id="ARBA00042995"/>
    </source>
</evidence>
<evidence type="ECO:0000256" key="2">
    <source>
        <dbReference type="ARBA" id="ARBA00004286"/>
    </source>
</evidence>
<evidence type="ECO:0000313" key="24">
    <source>
        <dbReference type="RefSeq" id="XP_017312792.1"/>
    </source>
</evidence>
<reference evidence="22" key="1">
    <citation type="journal article" date="2016" name="Nat. Commun.">
        <title>The channel catfish genome sequence provides insights into the evolution of scale formation in teleosts.</title>
        <authorList>
            <person name="Liu Z."/>
            <person name="Liu S."/>
            <person name="Yao J."/>
            <person name="Bao L."/>
            <person name="Zhang J."/>
            <person name="Li Y."/>
            <person name="Jiang C."/>
            <person name="Sun L."/>
            <person name="Wang R."/>
            <person name="Zhang Y."/>
            <person name="Zhou T."/>
            <person name="Zeng Q."/>
            <person name="Fu Q."/>
            <person name="Gao S."/>
            <person name="Li N."/>
            <person name="Koren S."/>
            <person name="Jiang Y."/>
            <person name="Zimin A."/>
            <person name="Xu P."/>
            <person name="Phillippy A.M."/>
            <person name="Geng X."/>
            <person name="Song L."/>
            <person name="Sun F."/>
            <person name="Li C."/>
            <person name="Wang X."/>
            <person name="Chen A."/>
            <person name="Jin Y."/>
            <person name="Yuan Z."/>
            <person name="Yang Y."/>
            <person name="Tan S."/>
            <person name="Peatman E."/>
            <person name="Lu J."/>
            <person name="Qin Z."/>
            <person name="Dunham R."/>
            <person name="Li Z."/>
            <person name="Sonstegard T."/>
            <person name="Feng J."/>
            <person name="Danzmann R.G."/>
            <person name="Schroeder S."/>
            <person name="Scheffler B."/>
            <person name="Duke M.V."/>
            <person name="Ballard L."/>
            <person name="Kucuktas H."/>
            <person name="Kaltenboeck L."/>
            <person name="Liu H."/>
            <person name="Armbruster J."/>
            <person name="Xie Y."/>
            <person name="Kirby M.L."/>
            <person name="Tian Y."/>
            <person name="Flanagan M.E."/>
            <person name="Mu W."/>
            <person name="Waldbieser G.C."/>
        </authorList>
    </citation>
    <scope>NUCLEOTIDE SEQUENCE [LARGE SCALE GENOMIC DNA]</scope>
    <source>
        <strain evidence="22">SDA103</strain>
    </source>
</reference>
<dbReference type="AlphaFoldDB" id="A0A2D0Q3C2"/>
<dbReference type="GO" id="GO:0008270">
    <property type="term" value="F:zinc ion binding"/>
    <property type="evidence" value="ECO:0007669"/>
    <property type="project" value="InterPro"/>
</dbReference>
<dbReference type="SMART" id="SM00391">
    <property type="entry name" value="MBD"/>
    <property type="match status" value="1"/>
</dbReference>
<dbReference type="PANTHER" id="PTHR46024">
    <property type="entry name" value="HISTONE-LYSINE N-METHYLTRANSFERASE EGGLESS"/>
    <property type="match status" value="1"/>
</dbReference>
<dbReference type="PROSITE" id="PS50280">
    <property type="entry name" value="SET"/>
    <property type="match status" value="1"/>
</dbReference>
<dbReference type="SMART" id="SM00468">
    <property type="entry name" value="PreSET"/>
    <property type="match status" value="1"/>
</dbReference>
<evidence type="ECO:0000313" key="23">
    <source>
        <dbReference type="RefSeq" id="XP_017312790.1"/>
    </source>
</evidence>
<dbReference type="InterPro" id="IPR007728">
    <property type="entry name" value="Pre-SET_dom"/>
</dbReference>
<dbReference type="Gene3D" id="2.170.270.10">
    <property type="entry name" value="SET domain"/>
    <property type="match status" value="2"/>
</dbReference>
<dbReference type="SUPFAM" id="SSF54171">
    <property type="entry name" value="DNA-binding domain"/>
    <property type="match status" value="1"/>
</dbReference>
<keyword evidence="8" id="KW-0949">S-adenosyl-L-methionine</keyword>
<dbReference type="RefSeq" id="XP_017312792.1">
    <property type="nucleotide sequence ID" value="XM_017457303.3"/>
</dbReference>
<dbReference type="KEGG" id="ipu:108258587"/>